<proteinExistence type="predicted"/>
<feature type="region of interest" description="Disordered" evidence="1">
    <location>
        <begin position="245"/>
        <end position="268"/>
    </location>
</feature>
<name>A0A914W2F8_9BILA</name>
<dbReference type="WBParaSite" id="PSAMB.scaffold28size108976.g599.t2">
    <property type="protein sequence ID" value="PSAMB.scaffold28size108976.g599.t2"/>
    <property type="gene ID" value="PSAMB.scaffold28size108976.g599"/>
</dbReference>
<reference evidence="3" key="1">
    <citation type="submission" date="2022-11" db="UniProtKB">
        <authorList>
            <consortium name="WormBaseParasite"/>
        </authorList>
    </citation>
    <scope>IDENTIFICATION</scope>
</reference>
<dbReference type="InterPro" id="IPR011043">
    <property type="entry name" value="Gal_Oxase/kelch_b-propeller"/>
</dbReference>
<dbReference type="AlphaFoldDB" id="A0A914W2F8"/>
<evidence type="ECO:0000313" key="2">
    <source>
        <dbReference type="Proteomes" id="UP000887566"/>
    </source>
</evidence>
<dbReference type="Gene3D" id="2.120.10.80">
    <property type="entry name" value="Kelch-type beta propeller"/>
    <property type="match status" value="1"/>
</dbReference>
<sequence>MACTKICDSISPAVADPTDYHYGAYTDDGKVWLVSRTGHEQKTCSYFHRVAYNGGYLISFDTKTKKWGEKTTFDAVSNEENMEDVLFAVGSHLLMLLYSRFDGLKYHGLYEWVAESSAWRKIKAFEVEPAAETADEGRNELASVAVADGLYLVVTNGSGNVTISKLFVKTHGDHIDKAEVSSVGSLSEDVRPFHHHGHVVMGGVYKDKLALIGGTHGCGFRWEPNQPTVFRLNDKTAAKLEITGETPPFSYSGSRETAGETPPFSYSGSRETVVLPDGRWLHITGSTAHGMTGSTYNGQVWYIDLSKDTLQWEKTPLEVPEDMSAVVVVDMQNKKLFAAGLKMGVFEGQL</sequence>
<keyword evidence="2" id="KW-1185">Reference proteome</keyword>
<dbReference type="Proteomes" id="UP000887566">
    <property type="component" value="Unplaced"/>
</dbReference>
<evidence type="ECO:0000313" key="3">
    <source>
        <dbReference type="WBParaSite" id="PSAMB.scaffold28size108976.g599.t2"/>
    </source>
</evidence>
<organism evidence="2 3">
    <name type="scientific">Plectus sambesii</name>
    <dbReference type="NCBI Taxonomy" id="2011161"/>
    <lineage>
        <taxon>Eukaryota</taxon>
        <taxon>Metazoa</taxon>
        <taxon>Ecdysozoa</taxon>
        <taxon>Nematoda</taxon>
        <taxon>Chromadorea</taxon>
        <taxon>Plectida</taxon>
        <taxon>Plectina</taxon>
        <taxon>Plectoidea</taxon>
        <taxon>Plectidae</taxon>
        <taxon>Plectus</taxon>
    </lineage>
</organism>
<protein>
    <submittedName>
        <fullName evidence="3">Uncharacterized protein</fullName>
    </submittedName>
</protein>
<dbReference type="InterPro" id="IPR015915">
    <property type="entry name" value="Kelch-typ_b-propeller"/>
</dbReference>
<dbReference type="SUPFAM" id="SSF50965">
    <property type="entry name" value="Galactose oxidase, central domain"/>
    <property type="match status" value="1"/>
</dbReference>
<accession>A0A914W2F8</accession>
<evidence type="ECO:0000256" key="1">
    <source>
        <dbReference type="SAM" id="MobiDB-lite"/>
    </source>
</evidence>